<dbReference type="Proteomes" id="UP000194816">
    <property type="component" value="Unassembled WGS sequence"/>
</dbReference>
<dbReference type="RefSeq" id="WP_087964096.1">
    <property type="nucleotide sequence ID" value="NZ_MOOK01000125.1"/>
</dbReference>
<organism evidence="1 2">
    <name type="scientific">Bacillus thuringiensis subsp. higo</name>
    <dbReference type="NCBI Taxonomy" id="132266"/>
    <lineage>
        <taxon>Bacteria</taxon>
        <taxon>Bacillati</taxon>
        <taxon>Bacillota</taxon>
        <taxon>Bacilli</taxon>
        <taxon>Bacillales</taxon>
        <taxon>Bacillaceae</taxon>
        <taxon>Bacillus</taxon>
        <taxon>Bacillus cereus group</taxon>
    </lineage>
</organism>
<evidence type="ECO:0000313" key="1">
    <source>
        <dbReference type="EMBL" id="OUB50343.1"/>
    </source>
</evidence>
<proteinExistence type="predicted"/>
<evidence type="ECO:0000313" key="2">
    <source>
        <dbReference type="Proteomes" id="UP000194816"/>
    </source>
</evidence>
<name>A0A9X6QQP4_BACUH</name>
<protein>
    <submittedName>
        <fullName evidence="1">Transposase</fullName>
    </submittedName>
</protein>
<sequence>MKNHIQVDGQILQTNKKWPQLKQIQKDLIAGWLQSEYRLFIERFLRKPKPHEEDYILEAVMEQIHERGIWIPYQEVKIYYSNKKGKWYRKLETEFENNRKKEITSNFT</sequence>
<dbReference type="EMBL" id="MOOK01000125">
    <property type="protein sequence ID" value="OUB50343.1"/>
    <property type="molecule type" value="Genomic_DNA"/>
</dbReference>
<comment type="caution">
    <text evidence="1">The sequence shown here is derived from an EMBL/GenBank/DDBJ whole genome shotgun (WGS) entry which is preliminary data.</text>
</comment>
<reference evidence="1 2" key="1">
    <citation type="submission" date="2016-10" db="EMBL/GenBank/DDBJ databases">
        <title>Comparative genomics of Bacillus thuringiensis reveals a path to pathogens against multiple invertebrate hosts.</title>
        <authorList>
            <person name="Zheng J."/>
            <person name="Gao Q."/>
            <person name="Liu H."/>
            <person name="Peng D."/>
            <person name="Ruan L."/>
            <person name="Sun M."/>
        </authorList>
    </citation>
    <scope>NUCLEOTIDE SEQUENCE [LARGE SCALE GENOMIC DNA]</scope>
    <source>
        <strain evidence="1">BGSC 4AU1</strain>
    </source>
</reference>
<dbReference type="AlphaFoldDB" id="A0A9X6QQP4"/>
<gene>
    <name evidence="1" type="ORF">BK716_15215</name>
</gene>
<accession>A0A9X6QQP4</accession>